<dbReference type="Proteomes" id="UP000603640">
    <property type="component" value="Unassembled WGS sequence"/>
</dbReference>
<name>A0A923NAX6_9BACT</name>
<reference evidence="2" key="1">
    <citation type="submission" date="2020-08" db="EMBL/GenBank/DDBJ databases">
        <title>Pontibacter sp. SD6 16S ribosomal RNA gene Genome sequencing and assembly.</title>
        <authorList>
            <person name="Kang M."/>
        </authorList>
    </citation>
    <scope>NUCLEOTIDE SEQUENCE</scope>
    <source>
        <strain evidence="2">SD6</strain>
    </source>
</reference>
<sequence length="447" mass="50742">MKKIILLSLSLCAVFSFASAQNNCRLYTNEVAAPDGIKVAAKTLKQYEGNLYDMSWLDKAVKGKRMVMIGESHWMTSVHQTAKSIVFHLNNTDSFPVLIREIPFSVTPFMNAYINCETGNCDELLTVLKPYVGSQEEQNFLKELQKWNSEHPNKKITIACSDFEQGFQFPLRNVLHPYFTQQGHTNFKERLMAANNDLDLVFTYIDSLLQQSPESFHVAGKPYLNKTFATQVIDNLKAYANAEKSRQLAQHAGKSAAEASTAYFNVRGESIKNNLTDEARFGKLLKENKSILWGGAAHTIKYKFDAQDKEAFEGSFLCNEYEPTKGKVLSVKVMAMSYDIPEAYYTGDTYKYGVAQFEKLVEAYKNCNTARAAGTYRMIEQTTEVTNAITAKFKDNSNQPVWLAGNSEMNKLLKKAPHLKEDSQLRSFYAYDYVVVLPHTRLYTRLN</sequence>
<keyword evidence="3" id="KW-1185">Reference proteome</keyword>
<keyword evidence="1" id="KW-0732">Signal</keyword>
<dbReference type="SUPFAM" id="SSF159501">
    <property type="entry name" value="EreA/ChaN-like"/>
    <property type="match status" value="1"/>
</dbReference>
<gene>
    <name evidence="2" type="ORF">H8S84_19555</name>
</gene>
<evidence type="ECO:0000313" key="2">
    <source>
        <dbReference type="EMBL" id="MBC5995052.1"/>
    </source>
</evidence>
<evidence type="ECO:0008006" key="4">
    <source>
        <dbReference type="Google" id="ProtNLM"/>
    </source>
</evidence>
<organism evidence="2 3">
    <name type="scientific">Pontibacter cellulosilyticus</name>
    <dbReference type="NCBI Taxonomy" id="1720253"/>
    <lineage>
        <taxon>Bacteria</taxon>
        <taxon>Pseudomonadati</taxon>
        <taxon>Bacteroidota</taxon>
        <taxon>Cytophagia</taxon>
        <taxon>Cytophagales</taxon>
        <taxon>Hymenobacteraceae</taxon>
        <taxon>Pontibacter</taxon>
    </lineage>
</organism>
<evidence type="ECO:0000313" key="3">
    <source>
        <dbReference type="Proteomes" id="UP000603640"/>
    </source>
</evidence>
<evidence type="ECO:0000256" key="1">
    <source>
        <dbReference type="SAM" id="SignalP"/>
    </source>
</evidence>
<protein>
    <recommendedName>
        <fullName evidence="4">Erythromycin esterase family protein</fullName>
    </recommendedName>
</protein>
<feature type="signal peptide" evidence="1">
    <location>
        <begin position="1"/>
        <end position="20"/>
    </location>
</feature>
<feature type="chain" id="PRO_5037067330" description="Erythromycin esterase family protein" evidence="1">
    <location>
        <begin position="21"/>
        <end position="447"/>
    </location>
</feature>
<dbReference type="RefSeq" id="WP_187069083.1">
    <property type="nucleotide sequence ID" value="NZ_JACRVF010000008.1"/>
</dbReference>
<accession>A0A923NAX6</accession>
<dbReference type="EMBL" id="JACRVF010000008">
    <property type="protein sequence ID" value="MBC5995052.1"/>
    <property type="molecule type" value="Genomic_DNA"/>
</dbReference>
<proteinExistence type="predicted"/>
<dbReference type="AlphaFoldDB" id="A0A923NAX6"/>
<comment type="caution">
    <text evidence="2">The sequence shown here is derived from an EMBL/GenBank/DDBJ whole genome shotgun (WGS) entry which is preliminary data.</text>
</comment>